<organism evidence="3 5">
    <name type="scientific">Coilia grayii</name>
    <name type="common">Gray's grenadier anchovy</name>
    <dbReference type="NCBI Taxonomy" id="363190"/>
    <lineage>
        <taxon>Eukaryota</taxon>
        <taxon>Metazoa</taxon>
        <taxon>Chordata</taxon>
        <taxon>Craniata</taxon>
        <taxon>Vertebrata</taxon>
        <taxon>Euteleostomi</taxon>
        <taxon>Actinopterygii</taxon>
        <taxon>Neopterygii</taxon>
        <taxon>Teleostei</taxon>
        <taxon>Clupei</taxon>
        <taxon>Clupeiformes</taxon>
        <taxon>Clupeoidei</taxon>
        <taxon>Engraulidae</taxon>
        <taxon>Coilinae</taxon>
        <taxon>Coilia</taxon>
    </lineage>
</organism>
<dbReference type="InterPro" id="IPR012337">
    <property type="entry name" value="RNaseH-like_sf"/>
</dbReference>
<dbReference type="PANTHER" id="PTHR45749">
    <property type="match status" value="1"/>
</dbReference>
<gene>
    <name evidence="3" type="ORF">ACEWY4_009193</name>
    <name evidence="4" type="ORF">ACEWY4_009196</name>
</gene>
<dbReference type="Pfam" id="PF14291">
    <property type="entry name" value="DUF4371"/>
    <property type="match status" value="1"/>
</dbReference>
<dbReference type="InterPro" id="IPR025398">
    <property type="entry name" value="DUF4371"/>
</dbReference>
<dbReference type="EMBL" id="JBHFQA010000008">
    <property type="protein sequence ID" value="KAL2094474.1"/>
    <property type="molecule type" value="Genomic_DNA"/>
</dbReference>
<evidence type="ECO:0000313" key="3">
    <source>
        <dbReference type="EMBL" id="KAL2094474.1"/>
    </source>
</evidence>
<dbReference type="AlphaFoldDB" id="A0ABD1K5U6"/>
<sequence length="614" mass="68887">MAQSHKDSVVAWRGYQATTQHGDVVQMMMSAEANEIEMRRDYLKRIVAVTSMLGAQGLPFRGNDESIESTNRGNFVACMELLRKFDPFMQKHNPPSNATYMAPVSQNEMIECCAQEVTSVIVSEITRSKMYSIMADEARDGRSEQLAVCVRYVSEGEVKEHFLALTELMSFDAQSITDKLQEQLQMNGFADIKCVAQTYDGAALMSGPTGGVQARFRRLHPEAIYIHCYAHELNLVLCHTCRAVSEAVELFDLLESVYSFFTTSLVNHHAFKHAQLKLGLATELVQLSNTRWACWLQSINAVLQTLPAIFECLTVTGSPMAIGIKAKLSMFSTIYSLLMFQTLLSITEGLHKLLQKETLDLAEALIGKDAVCDTLKGKRNDAFATEMFERTNALCLTHDIPEPHAKKRQKQRKMADYVCDTNVGSRTELVNSEVFKRDLLFPCLDRMVGELEQRFASVDAGLLKGIQACSPKSENLMNEENLKELAVHYNIDLTTEEVLVARNFLARKADAGYTPQNILAVHNLFSADMFPSLKKVLQVALTVPVSSCSCERSFSALPRLHTWLHQTMGQKRLHNLAVMAIENGIVSQLNDNRVIDRFATLKNRRHSLMLPPTK</sequence>
<dbReference type="SUPFAM" id="SSF53098">
    <property type="entry name" value="Ribonuclease H-like"/>
    <property type="match status" value="1"/>
</dbReference>
<dbReference type="Pfam" id="PF05699">
    <property type="entry name" value="Dimer_Tnp_hAT"/>
    <property type="match status" value="1"/>
</dbReference>
<dbReference type="EMBL" id="JBHFQA010000008">
    <property type="protein sequence ID" value="KAL2094477.1"/>
    <property type="molecule type" value="Genomic_DNA"/>
</dbReference>
<evidence type="ECO:0000259" key="1">
    <source>
        <dbReference type="Pfam" id="PF05699"/>
    </source>
</evidence>
<evidence type="ECO:0000313" key="5">
    <source>
        <dbReference type="Proteomes" id="UP001591681"/>
    </source>
</evidence>
<proteinExistence type="predicted"/>
<feature type="domain" description="DUF4371" evidence="2">
    <location>
        <begin position="40"/>
        <end position="208"/>
    </location>
</feature>
<name>A0ABD1K5U6_9TELE</name>
<evidence type="ECO:0000259" key="2">
    <source>
        <dbReference type="Pfam" id="PF14291"/>
    </source>
</evidence>
<accession>A0ABD1K5U6</accession>
<reference evidence="3 5" key="1">
    <citation type="submission" date="2024-09" db="EMBL/GenBank/DDBJ databases">
        <title>A chromosome-level genome assembly of Gray's grenadier anchovy, Coilia grayii.</title>
        <authorList>
            <person name="Fu Z."/>
        </authorList>
    </citation>
    <scope>NUCLEOTIDE SEQUENCE [LARGE SCALE GENOMIC DNA]</scope>
    <source>
        <strain evidence="3">G4</strain>
        <tissue evidence="3">Muscle</tissue>
    </source>
</reference>
<dbReference type="InterPro" id="IPR008906">
    <property type="entry name" value="HATC_C_dom"/>
</dbReference>
<evidence type="ECO:0000313" key="4">
    <source>
        <dbReference type="EMBL" id="KAL2094477.1"/>
    </source>
</evidence>
<feature type="domain" description="HAT C-terminal dimerisation" evidence="1">
    <location>
        <begin position="529"/>
        <end position="583"/>
    </location>
</feature>
<protein>
    <submittedName>
        <fullName evidence="3">Uncharacterized protein</fullName>
    </submittedName>
</protein>
<dbReference type="Proteomes" id="UP001591681">
    <property type="component" value="Unassembled WGS sequence"/>
</dbReference>
<keyword evidence="5" id="KW-1185">Reference proteome</keyword>
<dbReference type="PANTHER" id="PTHR45749:SF37">
    <property type="entry name" value="OS05G0311600 PROTEIN"/>
    <property type="match status" value="1"/>
</dbReference>
<comment type="caution">
    <text evidence="3">The sequence shown here is derived from an EMBL/GenBank/DDBJ whole genome shotgun (WGS) entry which is preliminary data.</text>
</comment>